<name>A0ABN8BC27_CHISP</name>
<organism evidence="4 5">
    <name type="scientific">Chilo suppressalis</name>
    <name type="common">Asiatic rice borer moth</name>
    <dbReference type="NCBI Taxonomy" id="168631"/>
    <lineage>
        <taxon>Eukaryota</taxon>
        <taxon>Metazoa</taxon>
        <taxon>Ecdysozoa</taxon>
        <taxon>Arthropoda</taxon>
        <taxon>Hexapoda</taxon>
        <taxon>Insecta</taxon>
        <taxon>Pterygota</taxon>
        <taxon>Neoptera</taxon>
        <taxon>Endopterygota</taxon>
        <taxon>Lepidoptera</taxon>
        <taxon>Glossata</taxon>
        <taxon>Ditrysia</taxon>
        <taxon>Pyraloidea</taxon>
        <taxon>Crambidae</taxon>
        <taxon>Crambinae</taxon>
        <taxon>Chilo</taxon>
    </lineage>
</organism>
<reference evidence="4" key="1">
    <citation type="submission" date="2021-12" db="EMBL/GenBank/DDBJ databases">
        <authorList>
            <person name="King R."/>
        </authorList>
    </citation>
    <scope>NUCLEOTIDE SEQUENCE</scope>
</reference>
<feature type="region of interest" description="Disordered" evidence="3">
    <location>
        <begin position="354"/>
        <end position="389"/>
    </location>
</feature>
<dbReference type="Pfam" id="PF10309">
    <property type="entry name" value="NCBP3"/>
    <property type="match status" value="1"/>
</dbReference>
<proteinExistence type="inferred from homology"/>
<sequence length="465" mass="53869">MEREEGEMSDDDSSMLVDEVESLPQRSMDVSKTQQTVMFMADKNGLLVKQLEKIDAFKLEERAKRFGLDLTGNKVVTQRQIDELYANLGVESGNERHFRFDAIHLNGVYGLTTREIFEYLEDFKPVSLEWIDNTSCNIVCQDHISAALALLVHSREIQRDDMKNMLADKSDHHWREGFPHPKNDLILMRFATNGDKKMPKNKPDFHKQSHQFVDQSMDAVNKNPWGDLCQTWGVYDHQEIFQRKAPGYKYEDEKDEIVQIKNKRLAMRLGKRGQKTCVSDDSDSDSEWKKKSKTPRMRMHADDEETKHKKILSPEESREPSSDRDVYAPLSIEVVNSKSHYIPKQTTKLSDKFKINQRQMSKSTMQSRLGSKVTQNEALTSDDSSADSVDADHNVMSRVQKMNTLGSSSVWSRLENKNIETEEQSDLRNILKSKRQKNPDDLRERLSKTKQSNLRIEIDNNYARS</sequence>
<feature type="compositionally biased region" description="Basic and acidic residues" evidence="3">
    <location>
        <begin position="437"/>
        <end position="447"/>
    </location>
</feature>
<gene>
    <name evidence="4" type="ORF">CHILSU_LOCUS9829</name>
</gene>
<accession>A0ABN8BC27</accession>
<comment type="similarity">
    <text evidence="1">Belongs to the NCBP3 family.</text>
</comment>
<evidence type="ECO:0000256" key="2">
    <source>
        <dbReference type="ARBA" id="ARBA00019876"/>
    </source>
</evidence>
<evidence type="ECO:0000256" key="1">
    <source>
        <dbReference type="ARBA" id="ARBA00006069"/>
    </source>
</evidence>
<evidence type="ECO:0000256" key="3">
    <source>
        <dbReference type="SAM" id="MobiDB-lite"/>
    </source>
</evidence>
<dbReference type="InterPro" id="IPR019416">
    <property type="entry name" value="NCBP3"/>
</dbReference>
<evidence type="ECO:0000313" key="4">
    <source>
        <dbReference type="EMBL" id="CAH0406455.1"/>
    </source>
</evidence>
<dbReference type="EMBL" id="OU963899">
    <property type="protein sequence ID" value="CAH0406455.1"/>
    <property type="molecule type" value="Genomic_DNA"/>
</dbReference>
<dbReference type="Proteomes" id="UP001153292">
    <property type="component" value="Chromosome 6"/>
</dbReference>
<feature type="compositionally biased region" description="Polar residues" evidence="3">
    <location>
        <begin position="356"/>
        <end position="379"/>
    </location>
</feature>
<keyword evidence="5" id="KW-1185">Reference proteome</keyword>
<dbReference type="PANTHER" id="PTHR16291">
    <property type="entry name" value="NUCLEAR CAP-BINDING PROTEIN SUBUNIT 3"/>
    <property type="match status" value="1"/>
</dbReference>
<evidence type="ECO:0000313" key="5">
    <source>
        <dbReference type="Proteomes" id="UP001153292"/>
    </source>
</evidence>
<feature type="compositionally biased region" description="Basic and acidic residues" evidence="3">
    <location>
        <begin position="299"/>
        <end position="325"/>
    </location>
</feature>
<protein>
    <recommendedName>
        <fullName evidence="2">Nuclear cap-binding protein subunit 3</fullName>
    </recommendedName>
</protein>
<feature type="region of interest" description="Disordered" evidence="3">
    <location>
        <begin position="271"/>
        <end position="325"/>
    </location>
</feature>
<feature type="region of interest" description="Disordered" evidence="3">
    <location>
        <begin position="409"/>
        <end position="451"/>
    </location>
</feature>
<dbReference type="PANTHER" id="PTHR16291:SF0">
    <property type="entry name" value="NUCLEAR CAP-BINDING PROTEIN SUBUNIT 3"/>
    <property type="match status" value="1"/>
</dbReference>